<dbReference type="EMBL" id="AWVF01000287">
    <property type="protein sequence ID" value="ERJ93245.1"/>
    <property type="molecule type" value="Genomic_DNA"/>
</dbReference>
<keyword evidence="1" id="KW-0472">Membrane</keyword>
<dbReference type="InterPro" id="IPR024399">
    <property type="entry name" value="DUF2628"/>
</dbReference>
<name>U2KMF3_9FIRM</name>
<proteinExistence type="predicted"/>
<dbReference type="Gene3D" id="4.10.1060.50">
    <property type="match status" value="1"/>
</dbReference>
<feature type="transmembrane region" description="Helical" evidence="1">
    <location>
        <begin position="181"/>
        <end position="201"/>
    </location>
</feature>
<feature type="transmembrane region" description="Helical" evidence="1">
    <location>
        <begin position="241"/>
        <end position="264"/>
    </location>
</feature>
<dbReference type="Pfam" id="PF14446">
    <property type="entry name" value="Prok-RING_1"/>
    <property type="match status" value="1"/>
</dbReference>
<dbReference type="SUPFAM" id="SSF57829">
    <property type="entry name" value="Zn-binding ribosomal proteins"/>
    <property type="match status" value="1"/>
</dbReference>
<dbReference type="GO" id="GO:0006412">
    <property type="term" value="P:translation"/>
    <property type="evidence" value="ECO:0007669"/>
    <property type="project" value="InterPro"/>
</dbReference>
<evidence type="ECO:0000313" key="3">
    <source>
        <dbReference type="Proteomes" id="UP000016662"/>
    </source>
</evidence>
<protein>
    <recommendedName>
        <fullName evidence="4">Zinc-ribbon domain-containing protein</fullName>
    </recommendedName>
</protein>
<dbReference type="OrthoDB" id="1753424at2"/>
<dbReference type="eggNOG" id="ENOG5032WBE">
    <property type="taxonomic scope" value="Bacteria"/>
</dbReference>
<keyword evidence="3" id="KW-1185">Reference proteome</keyword>
<reference evidence="2 3" key="1">
    <citation type="submission" date="2013-07" db="EMBL/GenBank/DDBJ databases">
        <authorList>
            <person name="Weinstock G."/>
            <person name="Sodergren E."/>
            <person name="Wylie T."/>
            <person name="Fulton L."/>
            <person name="Fulton R."/>
            <person name="Fronick C."/>
            <person name="O'Laughlin M."/>
            <person name="Godfrey J."/>
            <person name="Miner T."/>
            <person name="Herter B."/>
            <person name="Appelbaum E."/>
            <person name="Cordes M."/>
            <person name="Lek S."/>
            <person name="Wollam A."/>
            <person name="Pepin K.H."/>
            <person name="Palsikar V.B."/>
            <person name="Mitreva M."/>
            <person name="Wilson R.K."/>
        </authorList>
    </citation>
    <scope>NUCLEOTIDE SEQUENCE [LARGE SCALE GENOMIC DNA]</scope>
    <source>
        <strain evidence="2 3">ATCC 27760</strain>
    </source>
</reference>
<dbReference type="InterPro" id="IPR039522">
    <property type="entry name" value="RING_finger_1_prok"/>
</dbReference>
<sequence>MGIHTGEKCIVCGQVFTDADDVVVCPECGTPYHRACWQKNGACINLPLHESGKSWEPTKPREETRNTRICPDCGTGNPEDATHCSHCGKPFLRPEEQQEVTPTLREQLQQATERMGSADPTCGLNEEQKLDGERLEDVANFVEQNNLYYLPKFLRFSKGGRISLNFPCLLFPPYYLAYRKMWAAALIVMGIMLLLKIPQSLQQMQILLPDYLPTLRQTGAPAELLQTFQAFSSRLDAHETLLYNAAMISSYLEIIISILLGLFGNRLYYRFVLRKVHKLVQEDVSPDMKRRRLRQEGGVNGWFLVAMLGIQMGASIIFSLIMMLVMLLS</sequence>
<dbReference type="Pfam" id="PF10947">
    <property type="entry name" value="DUF2628"/>
    <property type="match status" value="1"/>
</dbReference>
<feature type="transmembrane region" description="Helical" evidence="1">
    <location>
        <begin position="299"/>
        <end position="328"/>
    </location>
</feature>
<dbReference type="RefSeq" id="WP_021680462.1">
    <property type="nucleotide sequence ID" value="NZ_KI260291.1"/>
</dbReference>
<comment type="caution">
    <text evidence="2">The sequence shown here is derived from an EMBL/GenBank/DDBJ whole genome shotgun (WGS) entry which is preliminary data.</text>
</comment>
<dbReference type="InterPro" id="IPR011332">
    <property type="entry name" value="Ribosomal_zn-bd"/>
</dbReference>
<dbReference type="CDD" id="cd15489">
    <property type="entry name" value="PHD_SF"/>
    <property type="match status" value="1"/>
</dbReference>
<gene>
    <name evidence="2" type="ORF">RUMCAL_02306</name>
</gene>
<accession>U2KMF3</accession>
<dbReference type="InterPro" id="IPR038587">
    <property type="entry name" value="Ribosomal_eL40_sf"/>
</dbReference>
<evidence type="ECO:0000256" key="1">
    <source>
        <dbReference type="SAM" id="Phobius"/>
    </source>
</evidence>
<evidence type="ECO:0008006" key="4">
    <source>
        <dbReference type="Google" id="ProtNLM"/>
    </source>
</evidence>
<dbReference type="AlphaFoldDB" id="U2KMF3"/>
<dbReference type="PATRIC" id="fig|411473.3.peg.1916"/>
<dbReference type="Proteomes" id="UP000016662">
    <property type="component" value="Unassembled WGS sequence"/>
</dbReference>
<keyword evidence="1" id="KW-0812">Transmembrane</keyword>
<keyword evidence="1" id="KW-1133">Transmembrane helix</keyword>
<organism evidence="2 3">
    <name type="scientific">Ruminococcus callidus ATCC 27760</name>
    <dbReference type="NCBI Taxonomy" id="411473"/>
    <lineage>
        <taxon>Bacteria</taxon>
        <taxon>Bacillati</taxon>
        <taxon>Bacillota</taxon>
        <taxon>Clostridia</taxon>
        <taxon>Eubacteriales</taxon>
        <taxon>Oscillospiraceae</taxon>
        <taxon>Ruminococcus</taxon>
    </lineage>
</organism>
<dbReference type="STRING" id="411473.RUMCAL_02306"/>
<dbReference type="HOGENOM" id="CLU_865694_0_0_9"/>
<evidence type="ECO:0000313" key="2">
    <source>
        <dbReference type="EMBL" id="ERJ93245.1"/>
    </source>
</evidence>